<feature type="signal peptide" evidence="1">
    <location>
        <begin position="1"/>
        <end position="22"/>
    </location>
</feature>
<evidence type="ECO:0000313" key="2">
    <source>
        <dbReference type="EMBL" id="PON35141.1"/>
    </source>
</evidence>
<protein>
    <submittedName>
        <fullName evidence="2">Uncharacterized protein</fullName>
    </submittedName>
</protein>
<gene>
    <name evidence="2" type="ORF">TorRG33x02_352040</name>
</gene>
<keyword evidence="3" id="KW-1185">Reference proteome</keyword>
<keyword evidence="1" id="KW-0732">Signal</keyword>
<organism evidence="2 3">
    <name type="scientific">Trema orientale</name>
    <name type="common">Charcoal tree</name>
    <name type="synonym">Celtis orientalis</name>
    <dbReference type="NCBI Taxonomy" id="63057"/>
    <lineage>
        <taxon>Eukaryota</taxon>
        <taxon>Viridiplantae</taxon>
        <taxon>Streptophyta</taxon>
        <taxon>Embryophyta</taxon>
        <taxon>Tracheophyta</taxon>
        <taxon>Spermatophyta</taxon>
        <taxon>Magnoliopsida</taxon>
        <taxon>eudicotyledons</taxon>
        <taxon>Gunneridae</taxon>
        <taxon>Pentapetalae</taxon>
        <taxon>rosids</taxon>
        <taxon>fabids</taxon>
        <taxon>Rosales</taxon>
        <taxon>Cannabaceae</taxon>
        <taxon>Trema</taxon>
    </lineage>
</organism>
<proteinExistence type="predicted"/>
<evidence type="ECO:0000256" key="1">
    <source>
        <dbReference type="SAM" id="SignalP"/>
    </source>
</evidence>
<dbReference type="AlphaFoldDB" id="A0A2P5AF25"/>
<reference evidence="3" key="1">
    <citation type="submission" date="2016-06" db="EMBL/GenBank/DDBJ databases">
        <title>Parallel loss of symbiosis genes in relatives of nitrogen-fixing non-legume Parasponia.</title>
        <authorList>
            <person name="Van Velzen R."/>
            <person name="Holmer R."/>
            <person name="Bu F."/>
            <person name="Rutten L."/>
            <person name="Van Zeijl A."/>
            <person name="Liu W."/>
            <person name="Santuari L."/>
            <person name="Cao Q."/>
            <person name="Sharma T."/>
            <person name="Shen D."/>
            <person name="Roswanjaya Y."/>
            <person name="Wardhani T."/>
            <person name="Kalhor M.S."/>
            <person name="Jansen J."/>
            <person name="Van den Hoogen J."/>
            <person name="Gungor B."/>
            <person name="Hartog M."/>
            <person name="Hontelez J."/>
            <person name="Verver J."/>
            <person name="Yang W.-C."/>
            <person name="Schijlen E."/>
            <person name="Repin R."/>
            <person name="Schilthuizen M."/>
            <person name="Schranz E."/>
            <person name="Heidstra R."/>
            <person name="Miyata K."/>
            <person name="Fedorova E."/>
            <person name="Kohlen W."/>
            <person name="Bisseling T."/>
            <person name="Smit S."/>
            <person name="Geurts R."/>
        </authorList>
    </citation>
    <scope>NUCLEOTIDE SEQUENCE [LARGE SCALE GENOMIC DNA]</scope>
    <source>
        <strain evidence="3">cv. RG33-2</strain>
    </source>
</reference>
<sequence length="90" mass="10193">MVFCSLLLLQFRDWFLLDYTDCRRLSKLVGPLVDFEGIESSGFFVSEDRNCNDGDIVAGSSAKMESSMSVEISTLKLLAIYRDNKKKSLQ</sequence>
<accession>A0A2P5AF25</accession>
<dbReference type="Proteomes" id="UP000237000">
    <property type="component" value="Unassembled WGS sequence"/>
</dbReference>
<evidence type="ECO:0000313" key="3">
    <source>
        <dbReference type="Proteomes" id="UP000237000"/>
    </source>
</evidence>
<dbReference type="OrthoDB" id="10409929at2759"/>
<feature type="chain" id="PRO_5015128792" evidence="1">
    <location>
        <begin position="23"/>
        <end position="90"/>
    </location>
</feature>
<name>A0A2P5AF25_TREOI</name>
<comment type="caution">
    <text evidence="2">The sequence shown here is derived from an EMBL/GenBank/DDBJ whole genome shotgun (WGS) entry which is preliminary data.</text>
</comment>
<dbReference type="EMBL" id="JXTC01000897">
    <property type="protein sequence ID" value="PON35141.1"/>
    <property type="molecule type" value="Genomic_DNA"/>
</dbReference>
<dbReference type="InParanoid" id="A0A2P5AF25"/>